<dbReference type="EMBL" id="CP006259">
    <property type="protein sequence ID" value="AGS73772.1"/>
    <property type="molecule type" value="Genomic_DNA"/>
</dbReference>
<accession>S5V8Y1</accession>
<dbReference type="PATRIC" id="fig|1214242.5.peg.7154"/>
<name>S5V8Y1_STRC3</name>
<dbReference type="HOGENOM" id="CLU_796730_0_0_11"/>
<dbReference type="Proteomes" id="UP000015423">
    <property type="component" value="Chromosome"/>
</dbReference>
<keyword evidence="1" id="KW-1133">Transmembrane helix</keyword>
<protein>
    <submittedName>
        <fullName evidence="2">Uncharacterized protein</fullName>
    </submittedName>
</protein>
<evidence type="ECO:0000256" key="1">
    <source>
        <dbReference type="SAM" id="Phobius"/>
    </source>
</evidence>
<reference evidence="2 4" key="2">
    <citation type="journal article" date="2013" name="J. Biotechnol.">
        <title>Complete genome sequence of the kirromycin producer Streptomyces collinus Tu 365 consisting of a linear chromosome and two linear plasmids.</title>
        <authorList>
            <person name="Ruckert C."/>
            <person name="Szczepanowski R."/>
            <person name="Albersmeier A."/>
            <person name="Goesmann A."/>
            <person name="Iftime D."/>
            <person name="Musiol E.M."/>
            <person name="Blin K."/>
            <person name="Wohlleben W."/>
            <person name="Puhler A."/>
            <person name="Kalinowski J."/>
            <person name="Weber T."/>
        </authorList>
    </citation>
    <scope>NUCLEOTIDE SEQUENCE [LARGE SCALE GENOMIC DNA]</scope>
    <source>
        <strain evidence="4">DSM 40733 / Tue 365</strain>
        <strain evidence="2">Tu 365</strain>
    </source>
</reference>
<dbReference type="AlphaFoldDB" id="S5V8Y1"/>
<reference evidence="4" key="1">
    <citation type="submission" date="2012-10" db="EMBL/GenBank/DDBJ databases">
        <title>The complete genome sequence of Streptomyces collinus Tu 365.</title>
        <authorList>
            <person name="Ruckert C."/>
            <person name="Szczepanowski R."/>
            <person name="Goesmann A."/>
            <person name="Pross E.K."/>
            <person name="Musiol E.M."/>
            <person name="Blin K."/>
            <person name="Wohlleben W."/>
            <person name="Puhler A."/>
            <person name="Weber T."/>
            <person name="Kalinowski J."/>
        </authorList>
    </citation>
    <scope>NUCLEOTIDE SEQUENCE [LARGE SCALE GENOMIC DNA]</scope>
    <source>
        <strain evidence="4">DSM 40733 / Tue 365</strain>
    </source>
</reference>
<dbReference type="KEGG" id="sci:B446_00410"/>
<proteinExistence type="predicted"/>
<dbReference type="KEGG" id="sci:B446_34880"/>
<feature type="transmembrane region" description="Helical" evidence="1">
    <location>
        <begin position="114"/>
        <end position="135"/>
    </location>
</feature>
<dbReference type="EMBL" id="CP006259">
    <property type="protein sequence ID" value="AGS66922.1"/>
    <property type="molecule type" value="Genomic_DNA"/>
</dbReference>
<dbReference type="eggNOG" id="ENOG5033GPI">
    <property type="taxonomic scope" value="Bacteria"/>
</dbReference>
<organism evidence="2 4">
    <name type="scientific">Streptomyces collinus (strain DSM 40733 / Tue 365)</name>
    <dbReference type="NCBI Taxonomy" id="1214242"/>
    <lineage>
        <taxon>Bacteria</taxon>
        <taxon>Bacillati</taxon>
        <taxon>Actinomycetota</taxon>
        <taxon>Actinomycetes</taxon>
        <taxon>Kitasatosporales</taxon>
        <taxon>Streptomycetaceae</taxon>
        <taxon>Streptomyces</taxon>
    </lineage>
</organism>
<keyword evidence="4" id="KW-1185">Reference proteome</keyword>
<feature type="transmembrane region" description="Helical" evidence="1">
    <location>
        <begin position="21"/>
        <end position="40"/>
    </location>
</feature>
<evidence type="ECO:0000313" key="2">
    <source>
        <dbReference type="EMBL" id="AGS66922.1"/>
    </source>
</evidence>
<reference evidence="2" key="3">
    <citation type="submission" date="2015-08" db="EMBL/GenBank/DDBJ databases">
        <authorList>
            <person name="Weber T."/>
            <person name="Iftime D."/>
        </authorList>
    </citation>
    <scope>NUCLEOTIDE SEQUENCE</scope>
    <source>
        <strain evidence="2">Tu 365</strain>
    </source>
</reference>
<evidence type="ECO:0000313" key="3">
    <source>
        <dbReference type="EMBL" id="AGS73772.1"/>
    </source>
</evidence>
<feature type="transmembrane region" description="Helical" evidence="1">
    <location>
        <begin position="60"/>
        <end position="82"/>
    </location>
</feature>
<evidence type="ECO:0000313" key="4">
    <source>
        <dbReference type="Proteomes" id="UP000015423"/>
    </source>
</evidence>
<sequence length="348" mass="37900">MSRLRPPSRPTYLRVVRASAWYDLVVTAGFATPWTYVLVHDTLSSCGTALGLGALPELDPWQVLFANLMGSVVVVWAVLRIVRPLPQHGLFDGIARALFATWQAYALAHGVSRLLWLFLGVEVAFGVLQLAPWSLRAMRRAMRQPRDGHAQSPQAGAIKALFAGRWVKFRTKEMEKAKAGAWSPEGPAPAPSLNTRTQRKLVAALRDVVAREVRFKTADGPDGTEHVTATAPFRTLVTKLFGEMRPLVKDLPPGMELPTAKDLKDAPDTDVKADFTLRGGELDRVRVDLAGLAEDTKVKKLGLTLRMGHGTRPTVPAGATELDLNELMQGMVPGPAAGDALDLPQDQL</sequence>
<gene>
    <name evidence="2" type="ORF">B446_00410</name>
    <name evidence="3" type="ORF">B446_34880</name>
</gene>
<keyword evidence="1" id="KW-0472">Membrane</keyword>
<keyword evidence="1" id="KW-0812">Transmembrane</keyword>